<sequence>MRELTVDLFITVDGWARGTSSPAYFGYGGPELDAWIDDQTGRPHVMLLGATTYRTLSGIAVGAEDTGSLRMTELPKVVFSRSLTEPLTWPNTTLVAEGAEGWVAAAKGEEGDPLRVVGSLSLTRSLLRAGLVDRYRVVVFPQILGATGAESPYVGLPDLDLELTGTSVLDGRLVVLEYAPVAAG</sequence>
<dbReference type="PANTHER" id="PTHR38011:SF2">
    <property type="entry name" value="BIFUNCTIONAL DEAMINASE-REDUCTASE DOMAIN PROTEIN"/>
    <property type="match status" value="1"/>
</dbReference>
<evidence type="ECO:0000313" key="2">
    <source>
        <dbReference type="EMBL" id="MCD2196508.1"/>
    </source>
</evidence>
<dbReference type="Pfam" id="PF01872">
    <property type="entry name" value="RibD_C"/>
    <property type="match status" value="1"/>
</dbReference>
<evidence type="ECO:0000259" key="1">
    <source>
        <dbReference type="Pfam" id="PF01872"/>
    </source>
</evidence>
<organism evidence="2 3">
    <name type="scientific">Actinomycetospora endophytica</name>
    <dbReference type="NCBI Taxonomy" id="2291215"/>
    <lineage>
        <taxon>Bacteria</taxon>
        <taxon>Bacillati</taxon>
        <taxon>Actinomycetota</taxon>
        <taxon>Actinomycetes</taxon>
        <taxon>Pseudonocardiales</taxon>
        <taxon>Pseudonocardiaceae</taxon>
        <taxon>Actinomycetospora</taxon>
    </lineage>
</organism>
<dbReference type="PANTHER" id="PTHR38011">
    <property type="entry name" value="DIHYDROFOLATE REDUCTASE FAMILY PROTEIN (AFU_ORTHOLOGUE AFUA_8G06820)"/>
    <property type="match status" value="1"/>
</dbReference>
<dbReference type="InterPro" id="IPR002734">
    <property type="entry name" value="RibDG_C"/>
</dbReference>
<dbReference type="Proteomes" id="UP001199469">
    <property type="component" value="Unassembled WGS sequence"/>
</dbReference>
<dbReference type="Gene3D" id="3.40.430.10">
    <property type="entry name" value="Dihydrofolate Reductase, subunit A"/>
    <property type="match status" value="1"/>
</dbReference>
<name>A0ABS8PE04_9PSEU</name>
<dbReference type="EMBL" id="JAJNDB010000006">
    <property type="protein sequence ID" value="MCD2196508.1"/>
    <property type="molecule type" value="Genomic_DNA"/>
</dbReference>
<protein>
    <submittedName>
        <fullName evidence="2">Dihydrofolate reductase family protein</fullName>
    </submittedName>
</protein>
<feature type="domain" description="Bacterial bifunctional deaminase-reductase C-terminal" evidence="1">
    <location>
        <begin position="4"/>
        <end position="173"/>
    </location>
</feature>
<comment type="caution">
    <text evidence="2">The sequence shown here is derived from an EMBL/GenBank/DDBJ whole genome shotgun (WGS) entry which is preliminary data.</text>
</comment>
<dbReference type="RefSeq" id="WP_230738364.1">
    <property type="nucleotide sequence ID" value="NZ_JAJNDB010000006.1"/>
</dbReference>
<proteinExistence type="predicted"/>
<reference evidence="2 3" key="1">
    <citation type="submission" date="2021-11" db="EMBL/GenBank/DDBJ databases">
        <title>Draft genome sequence of Actinomycetospora sp. SF1 isolated from the rhizosphere soil.</title>
        <authorList>
            <person name="Duangmal K."/>
            <person name="Chantavorakit T."/>
        </authorList>
    </citation>
    <scope>NUCLEOTIDE SEQUENCE [LARGE SCALE GENOMIC DNA]</scope>
    <source>
        <strain evidence="2 3">TBRC 5722</strain>
    </source>
</reference>
<dbReference type="SUPFAM" id="SSF53597">
    <property type="entry name" value="Dihydrofolate reductase-like"/>
    <property type="match status" value="1"/>
</dbReference>
<accession>A0ABS8PE04</accession>
<dbReference type="InterPro" id="IPR024072">
    <property type="entry name" value="DHFR-like_dom_sf"/>
</dbReference>
<keyword evidence="3" id="KW-1185">Reference proteome</keyword>
<evidence type="ECO:0000313" key="3">
    <source>
        <dbReference type="Proteomes" id="UP001199469"/>
    </source>
</evidence>
<gene>
    <name evidence="2" type="ORF">LQ327_24340</name>
</gene>
<dbReference type="InterPro" id="IPR050765">
    <property type="entry name" value="Riboflavin_Biosynth_HTPR"/>
</dbReference>